<evidence type="ECO:0000313" key="4">
    <source>
        <dbReference type="Proteomes" id="UP001595699"/>
    </source>
</evidence>
<protein>
    <submittedName>
        <fullName evidence="3">Uncharacterized protein</fullName>
    </submittedName>
</protein>
<organism evidence="3 4">
    <name type="scientific">Tenggerimyces flavus</name>
    <dbReference type="NCBI Taxonomy" id="1708749"/>
    <lineage>
        <taxon>Bacteria</taxon>
        <taxon>Bacillati</taxon>
        <taxon>Actinomycetota</taxon>
        <taxon>Actinomycetes</taxon>
        <taxon>Propionibacteriales</taxon>
        <taxon>Nocardioidaceae</taxon>
        <taxon>Tenggerimyces</taxon>
    </lineage>
</organism>
<feature type="coiled-coil region" evidence="1">
    <location>
        <begin position="75"/>
        <end position="102"/>
    </location>
</feature>
<keyword evidence="1" id="KW-0175">Coiled coil</keyword>
<name>A0ABV7YMR6_9ACTN</name>
<sequence>MTAKKTEGPKGKTYNVRAVRWDGGWELHIEGVGVTQCRNLRDAETMVRDYIRLDEGPKPAEAARVAISKHVDETIDRKVAEVKRLNRELVDMQDRVAKLSREVVTRMRTAKHMPGAEIAAVLDVSPQRVSQLSPTGTARRARNATKAPKGAPKPTGRTRKAG</sequence>
<comment type="caution">
    <text evidence="3">The sequence shown here is derived from an EMBL/GenBank/DDBJ whole genome shotgun (WGS) entry which is preliminary data.</text>
</comment>
<dbReference type="RefSeq" id="WP_205118260.1">
    <property type="nucleotide sequence ID" value="NZ_JAFBCM010000001.1"/>
</dbReference>
<gene>
    <name evidence="3" type="ORF">ACFOUW_37985</name>
</gene>
<reference evidence="4" key="1">
    <citation type="journal article" date="2019" name="Int. J. Syst. Evol. Microbiol.">
        <title>The Global Catalogue of Microorganisms (GCM) 10K type strain sequencing project: providing services to taxonomists for standard genome sequencing and annotation.</title>
        <authorList>
            <consortium name="The Broad Institute Genomics Platform"/>
            <consortium name="The Broad Institute Genome Sequencing Center for Infectious Disease"/>
            <person name="Wu L."/>
            <person name="Ma J."/>
        </authorList>
    </citation>
    <scope>NUCLEOTIDE SEQUENCE [LARGE SCALE GENOMIC DNA]</scope>
    <source>
        <strain evidence="4">CGMCC 4.7241</strain>
    </source>
</reference>
<feature type="compositionally biased region" description="Polar residues" evidence="2">
    <location>
        <begin position="127"/>
        <end position="136"/>
    </location>
</feature>
<accession>A0ABV7YMR6</accession>
<dbReference type="Proteomes" id="UP001595699">
    <property type="component" value="Unassembled WGS sequence"/>
</dbReference>
<feature type="region of interest" description="Disordered" evidence="2">
    <location>
        <begin position="127"/>
        <end position="162"/>
    </location>
</feature>
<proteinExistence type="predicted"/>
<keyword evidence="4" id="KW-1185">Reference proteome</keyword>
<evidence type="ECO:0000313" key="3">
    <source>
        <dbReference type="EMBL" id="MFC3766670.1"/>
    </source>
</evidence>
<evidence type="ECO:0000256" key="1">
    <source>
        <dbReference type="SAM" id="Coils"/>
    </source>
</evidence>
<evidence type="ECO:0000256" key="2">
    <source>
        <dbReference type="SAM" id="MobiDB-lite"/>
    </source>
</evidence>
<dbReference type="EMBL" id="JBHRZH010000056">
    <property type="protein sequence ID" value="MFC3766670.1"/>
    <property type="molecule type" value="Genomic_DNA"/>
</dbReference>